<protein>
    <submittedName>
        <fullName evidence="5">Uncharacterized protein</fullName>
    </submittedName>
</protein>
<dbReference type="Pfam" id="PF03514">
    <property type="entry name" value="GRAS"/>
    <property type="match status" value="1"/>
</dbReference>
<evidence type="ECO:0000256" key="4">
    <source>
        <dbReference type="SAM" id="MobiDB-lite"/>
    </source>
</evidence>
<feature type="region of interest" description="Disordered" evidence="4">
    <location>
        <begin position="192"/>
        <end position="224"/>
    </location>
</feature>
<name>A0A835RD56_VANPL</name>
<dbReference type="EMBL" id="JADCNL010000003">
    <property type="protein sequence ID" value="KAG0488914.1"/>
    <property type="molecule type" value="Genomic_DNA"/>
</dbReference>
<dbReference type="AlphaFoldDB" id="A0A835RD56"/>
<comment type="caution">
    <text evidence="3">Lacks conserved residue(s) required for the propagation of feature annotation.</text>
</comment>
<feature type="region of interest" description="Leucine repeat II (LRII)" evidence="3">
    <location>
        <begin position="397"/>
        <end position="429"/>
    </location>
</feature>
<dbReference type="PROSITE" id="PS50985">
    <property type="entry name" value="GRAS"/>
    <property type="match status" value="1"/>
</dbReference>
<keyword evidence="1" id="KW-0805">Transcription regulation</keyword>
<dbReference type="OrthoDB" id="196493at2759"/>
<feature type="region of interest" description="SAW" evidence="3">
    <location>
        <begin position="532"/>
        <end position="610"/>
    </location>
</feature>
<evidence type="ECO:0000313" key="6">
    <source>
        <dbReference type="Proteomes" id="UP000636800"/>
    </source>
</evidence>
<dbReference type="Proteomes" id="UP000636800">
    <property type="component" value="Chromosome 3"/>
</dbReference>
<dbReference type="PANTHER" id="PTHR31636">
    <property type="entry name" value="OSJNBA0084A10.13 PROTEIN-RELATED"/>
    <property type="match status" value="1"/>
</dbReference>
<comment type="similarity">
    <text evidence="3">Belongs to the GRAS family.</text>
</comment>
<dbReference type="InterPro" id="IPR005202">
    <property type="entry name" value="TF_GRAS"/>
</dbReference>
<keyword evidence="2" id="KW-0804">Transcription</keyword>
<feature type="compositionally biased region" description="Polar residues" evidence="4">
    <location>
        <begin position="202"/>
        <end position="211"/>
    </location>
</feature>
<reference evidence="5 6" key="1">
    <citation type="journal article" date="2020" name="Nat. Food">
        <title>A phased Vanilla planifolia genome enables genetic improvement of flavour and production.</title>
        <authorList>
            <person name="Hasing T."/>
            <person name="Tang H."/>
            <person name="Brym M."/>
            <person name="Khazi F."/>
            <person name="Huang T."/>
            <person name="Chambers A.H."/>
        </authorList>
    </citation>
    <scope>NUCLEOTIDE SEQUENCE [LARGE SCALE GENOMIC DNA]</scope>
    <source>
        <tissue evidence="5">Leaf</tissue>
    </source>
</reference>
<keyword evidence="6" id="KW-1185">Reference proteome</keyword>
<evidence type="ECO:0000256" key="2">
    <source>
        <dbReference type="ARBA" id="ARBA00023163"/>
    </source>
</evidence>
<sequence>MAYMCDDSDNLMAIAQQVIQQKQQRLHQQQQQQQNEDIISNGDVDHLTGITTGWGSQQVPSMSERFPFSHPEPVFSDPFLTEDDPMEVLGMPLAGNLDHASFRLPNFGSTAAPTVAPEDFDSEGWMDSLIDETSTEDGSDFLARDSWHRTSAGGQLPVFADTFGPYSRTLGFPTLASSSDLDRVVFPKSREFVQPPRPASSHVLSASTQSVPFYPSPPPKLTKDEDGDGDAVIMNSKSPPLLVKCLLDCARIVDSKRDLASNAISQIRDLASDRGDPTERVAFYFSEALSQRLSAAGSTALQPDFSEEEETTLCYRAFSDACPYSNFIHLTTNQAILEATESAERILIIDFGITKGVQWAALLQALANRPGGKPSLIRLSGIAATTLGVSSARTLAATGNRLLDFARLLDLDFAFEPILEPVPELTSASFRIEPGEAVAVNFTLQLHTMLDDSGDLVDRTLRLVKSLRPSVVTVGEYECRLNRLGFVDRFGEALRYFSALFESLEAAMDRDSDERAQAERLLLGPRILGLVGPGEGSTRTVRMETMEKWKAIMEGSGLKLVPLSHYAESQAKLLLWNYDYSPKYAILESPLGFLTLAWEDFPLFTVSSWL</sequence>
<accession>A0A835RD56</accession>
<evidence type="ECO:0000256" key="1">
    <source>
        <dbReference type="ARBA" id="ARBA00023015"/>
    </source>
</evidence>
<comment type="caution">
    <text evidence="5">The sequence shown here is derived from an EMBL/GenBank/DDBJ whole genome shotgun (WGS) entry which is preliminary data.</text>
</comment>
<organism evidence="5 6">
    <name type="scientific">Vanilla planifolia</name>
    <name type="common">Vanilla</name>
    <dbReference type="NCBI Taxonomy" id="51239"/>
    <lineage>
        <taxon>Eukaryota</taxon>
        <taxon>Viridiplantae</taxon>
        <taxon>Streptophyta</taxon>
        <taxon>Embryophyta</taxon>
        <taxon>Tracheophyta</taxon>
        <taxon>Spermatophyta</taxon>
        <taxon>Magnoliopsida</taxon>
        <taxon>Liliopsida</taxon>
        <taxon>Asparagales</taxon>
        <taxon>Orchidaceae</taxon>
        <taxon>Vanilloideae</taxon>
        <taxon>Vanilleae</taxon>
        <taxon>Vanilla</taxon>
    </lineage>
</organism>
<evidence type="ECO:0000313" key="5">
    <source>
        <dbReference type="EMBL" id="KAG0488914.1"/>
    </source>
</evidence>
<evidence type="ECO:0000256" key="3">
    <source>
        <dbReference type="PROSITE-ProRule" id="PRU01191"/>
    </source>
</evidence>
<proteinExistence type="inferred from homology"/>
<feature type="region of interest" description="PFYRE" evidence="3">
    <location>
        <begin position="438"/>
        <end position="529"/>
    </location>
</feature>
<gene>
    <name evidence="5" type="ORF">HPP92_007725</name>
</gene>